<keyword evidence="3" id="KW-1185">Reference proteome</keyword>
<dbReference type="InterPro" id="IPR023268">
    <property type="entry name" value="RCMT_RsmB-rel_pln"/>
</dbReference>
<feature type="compositionally biased region" description="Polar residues" evidence="1">
    <location>
        <begin position="65"/>
        <end position="90"/>
    </location>
</feature>
<dbReference type="AlphaFoldDB" id="A0A8S0Q417"/>
<comment type="caution">
    <text evidence="2">The sequence shown here is derived from an EMBL/GenBank/DDBJ whole genome shotgun (WGS) entry which is preliminary data.</text>
</comment>
<protein>
    <submittedName>
        <fullName evidence="2">Probable 28S rRNA (Cytosine-C(5))-methyltransferase isoform X1</fullName>
    </submittedName>
</protein>
<feature type="non-terminal residue" evidence="2">
    <location>
        <position position="147"/>
    </location>
</feature>
<evidence type="ECO:0000256" key="1">
    <source>
        <dbReference type="SAM" id="MobiDB-lite"/>
    </source>
</evidence>
<dbReference type="Proteomes" id="UP000594638">
    <property type="component" value="Unassembled WGS sequence"/>
</dbReference>
<dbReference type="EMBL" id="CACTIH010001017">
    <property type="protein sequence ID" value="CAA2962475.1"/>
    <property type="molecule type" value="Genomic_DNA"/>
</dbReference>
<proteinExistence type="predicted"/>
<sequence length="147" mass="16216">MEAFHCRVNTPLCNSNNYNTNFLASMQRMISVQPCNYARLLSVSCSSAAPPAKNNKRRTSRDYSAKTSITTSRTGSSNPAGKPQKLNSEVSPHRAVSAVRLMRIELGGAFADLLNDQGKGSGDNEMGYVERTLGFRTRNLDDRDLRL</sequence>
<evidence type="ECO:0000313" key="3">
    <source>
        <dbReference type="Proteomes" id="UP000594638"/>
    </source>
</evidence>
<feature type="region of interest" description="Disordered" evidence="1">
    <location>
        <begin position="47"/>
        <end position="92"/>
    </location>
</feature>
<dbReference type="Gramene" id="OE9A088547T1">
    <property type="protein sequence ID" value="OE9A088547C1"/>
    <property type="gene ID" value="OE9A088547"/>
</dbReference>
<organism evidence="2 3">
    <name type="scientific">Olea europaea subsp. europaea</name>
    <dbReference type="NCBI Taxonomy" id="158383"/>
    <lineage>
        <taxon>Eukaryota</taxon>
        <taxon>Viridiplantae</taxon>
        <taxon>Streptophyta</taxon>
        <taxon>Embryophyta</taxon>
        <taxon>Tracheophyta</taxon>
        <taxon>Spermatophyta</taxon>
        <taxon>Magnoliopsida</taxon>
        <taxon>eudicotyledons</taxon>
        <taxon>Gunneridae</taxon>
        <taxon>Pentapetalae</taxon>
        <taxon>asterids</taxon>
        <taxon>lamiids</taxon>
        <taxon>Lamiales</taxon>
        <taxon>Oleaceae</taxon>
        <taxon>Oleeae</taxon>
        <taxon>Olea</taxon>
    </lineage>
</organism>
<accession>A0A8S0Q417</accession>
<gene>
    <name evidence="2" type="ORF">OLEA9_A088547</name>
</gene>
<name>A0A8S0Q417_OLEEU</name>
<reference evidence="2 3" key="1">
    <citation type="submission" date="2019-12" db="EMBL/GenBank/DDBJ databases">
        <authorList>
            <person name="Alioto T."/>
            <person name="Alioto T."/>
            <person name="Gomez Garrido J."/>
        </authorList>
    </citation>
    <scope>NUCLEOTIDE SEQUENCE [LARGE SCALE GENOMIC DNA]</scope>
</reference>
<evidence type="ECO:0000313" key="2">
    <source>
        <dbReference type="EMBL" id="CAA2962475.1"/>
    </source>
</evidence>
<dbReference type="OrthoDB" id="427002at2759"/>
<dbReference type="PRINTS" id="PR02009">
    <property type="entry name" value="RCMTFMUVIRPL"/>
</dbReference>